<dbReference type="PANTHER" id="PTHR42854">
    <property type="entry name" value="EUKARYOTIC TRANSLATION INITIATION FACTOR 2 SUBUNIT 3 FAMILY MEMBER"/>
    <property type="match status" value="1"/>
</dbReference>
<accession>A0ABW9QSH7</accession>
<dbReference type="InterPro" id="IPR050543">
    <property type="entry name" value="eIF2G"/>
</dbReference>
<name>A0ABW9QSH7_9ACTN</name>
<proteinExistence type="predicted"/>
<keyword evidence="2" id="KW-0648">Protein biosynthesis</keyword>
<keyword evidence="3" id="KW-0342">GTP-binding</keyword>
<gene>
    <name evidence="5" type="ORF">GHK86_08705</name>
</gene>
<feature type="domain" description="Tr-type G" evidence="4">
    <location>
        <begin position="4"/>
        <end position="73"/>
    </location>
</feature>
<dbReference type="GO" id="GO:0003746">
    <property type="term" value="F:translation elongation factor activity"/>
    <property type="evidence" value="ECO:0007669"/>
    <property type="project" value="UniProtKB-KW"/>
</dbReference>
<evidence type="ECO:0000313" key="6">
    <source>
        <dbReference type="Proteomes" id="UP000437736"/>
    </source>
</evidence>
<evidence type="ECO:0000256" key="1">
    <source>
        <dbReference type="ARBA" id="ARBA00022741"/>
    </source>
</evidence>
<protein>
    <submittedName>
        <fullName evidence="5">Selenocysteine-specific translation elongation factor</fullName>
    </submittedName>
</protein>
<dbReference type="PANTHER" id="PTHR42854:SF3">
    <property type="entry name" value="EUKARYOTIC TRANSLATION INITIATION FACTOR 2 SUBUNIT 3-RELATED"/>
    <property type="match status" value="1"/>
</dbReference>
<dbReference type="EMBL" id="WJHE01000393">
    <property type="protein sequence ID" value="MST32800.1"/>
    <property type="molecule type" value="Genomic_DNA"/>
</dbReference>
<keyword evidence="5" id="KW-0251">Elongation factor</keyword>
<reference evidence="5 6" key="1">
    <citation type="submission" date="2019-11" db="EMBL/GenBank/DDBJ databases">
        <title>Acidiferrimicrobium australis gen. nov., sp. nov., an acidophilic and obligately heterotrophic, member of the Actinobacteria that catalyses dissimilatory oxido- reduction of iron isolated from metal-rich acidic water in Chile.</title>
        <authorList>
            <person name="Gonzalez D."/>
            <person name="Huber K."/>
            <person name="Hedrich S."/>
            <person name="Rojas-Villalobos C."/>
            <person name="Quatrini R."/>
            <person name="Dinamarca M.A."/>
            <person name="Schwarz A."/>
            <person name="Canales C."/>
            <person name="Nancucheo I."/>
        </authorList>
    </citation>
    <scope>NUCLEOTIDE SEQUENCE [LARGE SCALE GENOMIC DNA]</scope>
    <source>
        <strain evidence="5 6">USS-CCA1</strain>
    </source>
</reference>
<dbReference type="SUPFAM" id="SSF52540">
    <property type="entry name" value="P-loop containing nucleoside triphosphate hydrolases"/>
    <property type="match status" value="1"/>
</dbReference>
<keyword evidence="6" id="KW-1185">Reference proteome</keyword>
<sequence>MHVIATAGHVDHGKSALVRALTGMEPDRWEEEARRGMTIDLGYAWTLLPSGEEVAFVDVPGHERFATNMLAGVGPAPAAL</sequence>
<dbReference type="InterPro" id="IPR000795">
    <property type="entry name" value="T_Tr_GTP-bd_dom"/>
</dbReference>
<dbReference type="Proteomes" id="UP000437736">
    <property type="component" value="Unassembled WGS sequence"/>
</dbReference>
<dbReference type="PROSITE" id="PS00301">
    <property type="entry name" value="G_TR_1"/>
    <property type="match status" value="1"/>
</dbReference>
<dbReference type="InterPro" id="IPR031157">
    <property type="entry name" value="G_TR_CS"/>
</dbReference>
<evidence type="ECO:0000256" key="2">
    <source>
        <dbReference type="ARBA" id="ARBA00022917"/>
    </source>
</evidence>
<evidence type="ECO:0000259" key="4">
    <source>
        <dbReference type="Pfam" id="PF00009"/>
    </source>
</evidence>
<organism evidence="5 6">
    <name type="scientific">Acidiferrimicrobium australe</name>
    <dbReference type="NCBI Taxonomy" id="2664430"/>
    <lineage>
        <taxon>Bacteria</taxon>
        <taxon>Bacillati</taxon>
        <taxon>Actinomycetota</taxon>
        <taxon>Acidimicrobiia</taxon>
        <taxon>Acidimicrobiales</taxon>
        <taxon>Acidimicrobiaceae</taxon>
        <taxon>Acidiferrimicrobium</taxon>
    </lineage>
</organism>
<dbReference type="Pfam" id="PF00009">
    <property type="entry name" value="GTP_EFTU"/>
    <property type="match status" value="1"/>
</dbReference>
<feature type="non-terminal residue" evidence="5">
    <location>
        <position position="80"/>
    </location>
</feature>
<dbReference type="Gene3D" id="3.40.50.300">
    <property type="entry name" value="P-loop containing nucleotide triphosphate hydrolases"/>
    <property type="match status" value="1"/>
</dbReference>
<evidence type="ECO:0000313" key="5">
    <source>
        <dbReference type="EMBL" id="MST32800.1"/>
    </source>
</evidence>
<keyword evidence="1" id="KW-0547">Nucleotide-binding</keyword>
<dbReference type="InterPro" id="IPR027417">
    <property type="entry name" value="P-loop_NTPase"/>
</dbReference>
<comment type="caution">
    <text evidence="5">The sequence shown here is derived from an EMBL/GenBank/DDBJ whole genome shotgun (WGS) entry which is preliminary data.</text>
</comment>
<evidence type="ECO:0000256" key="3">
    <source>
        <dbReference type="ARBA" id="ARBA00023134"/>
    </source>
</evidence>